<dbReference type="InterPro" id="IPR003163">
    <property type="entry name" value="Tscrpt_reg_HTH_APSES-type"/>
</dbReference>
<dbReference type="GO" id="GO:0048315">
    <property type="term" value="P:conidium formation"/>
    <property type="evidence" value="ECO:0007669"/>
    <property type="project" value="UniProtKB-KW"/>
</dbReference>
<dbReference type="PANTHER" id="PTHR38044">
    <property type="entry name" value="BOUQUET FORMATION PROTEIN 4"/>
    <property type="match status" value="1"/>
</dbReference>
<keyword evidence="3" id="KW-0183">Conidiation</keyword>
<feature type="compositionally biased region" description="Basic and acidic residues" evidence="4">
    <location>
        <begin position="199"/>
        <end position="211"/>
    </location>
</feature>
<dbReference type="GO" id="GO:1990862">
    <property type="term" value="C:nuclear membrane complex Bqt3-Bqt4"/>
    <property type="evidence" value="ECO:0007669"/>
    <property type="project" value="InterPro"/>
</dbReference>
<evidence type="ECO:0000259" key="5">
    <source>
        <dbReference type="PROSITE" id="PS51299"/>
    </source>
</evidence>
<dbReference type="GO" id="GO:0070197">
    <property type="term" value="P:meiotic attachment of telomere to nuclear envelope"/>
    <property type="evidence" value="ECO:0007669"/>
    <property type="project" value="InterPro"/>
</dbReference>
<evidence type="ECO:0000256" key="1">
    <source>
        <dbReference type="ARBA" id="ARBA00004123"/>
    </source>
</evidence>
<feature type="region of interest" description="Disordered" evidence="4">
    <location>
        <begin position="174"/>
        <end position="219"/>
    </location>
</feature>
<name>A0A9P7ZE82_9HYPO</name>
<dbReference type="Proteomes" id="UP000887229">
    <property type="component" value="Unassembled WGS sequence"/>
</dbReference>
<dbReference type="GeneID" id="70295181"/>
<dbReference type="PANTHER" id="PTHR38044:SF1">
    <property type="entry name" value="BOUQUET FORMATION PROTEIN 4"/>
    <property type="match status" value="1"/>
</dbReference>
<organism evidence="6 7">
    <name type="scientific">Emericellopsis atlantica</name>
    <dbReference type="NCBI Taxonomy" id="2614577"/>
    <lineage>
        <taxon>Eukaryota</taxon>
        <taxon>Fungi</taxon>
        <taxon>Dikarya</taxon>
        <taxon>Ascomycota</taxon>
        <taxon>Pezizomycotina</taxon>
        <taxon>Sordariomycetes</taxon>
        <taxon>Hypocreomycetidae</taxon>
        <taxon>Hypocreales</taxon>
        <taxon>Bionectriaceae</taxon>
        <taxon>Emericellopsis</taxon>
    </lineage>
</organism>
<dbReference type="InterPro" id="IPR036887">
    <property type="entry name" value="HTH_APSES_sf"/>
</dbReference>
<dbReference type="GO" id="GO:0030435">
    <property type="term" value="P:sporulation resulting in formation of a cellular spore"/>
    <property type="evidence" value="ECO:0007669"/>
    <property type="project" value="UniProtKB-KW"/>
</dbReference>
<keyword evidence="7" id="KW-1185">Reference proteome</keyword>
<dbReference type="SUPFAM" id="SSF54616">
    <property type="entry name" value="DNA-binding domain of Mlu1-box binding protein MBP1"/>
    <property type="match status" value="1"/>
</dbReference>
<protein>
    <recommendedName>
        <fullName evidence="5">HTH APSES-type domain-containing protein</fullName>
    </recommendedName>
</protein>
<comment type="caution">
    <text evidence="6">The sequence shown here is derived from an EMBL/GenBank/DDBJ whole genome shotgun (WGS) entry which is preliminary data.</text>
</comment>
<dbReference type="GO" id="GO:0003677">
    <property type="term" value="F:DNA binding"/>
    <property type="evidence" value="ECO:0007669"/>
    <property type="project" value="InterPro"/>
</dbReference>
<evidence type="ECO:0000256" key="3">
    <source>
        <dbReference type="ARBA" id="ARBA00023321"/>
    </source>
</evidence>
<evidence type="ECO:0000256" key="4">
    <source>
        <dbReference type="SAM" id="MobiDB-lite"/>
    </source>
</evidence>
<dbReference type="AlphaFoldDB" id="A0A9P7ZE82"/>
<comment type="subcellular location">
    <subcellularLocation>
        <location evidence="1">Nucleus</location>
    </subcellularLocation>
</comment>
<dbReference type="PROSITE" id="PS51299">
    <property type="entry name" value="HTH_APSES"/>
    <property type="match status" value="1"/>
</dbReference>
<accession>A0A9P7ZE82</accession>
<evidence type="ECO:0000313" key="6">
    <source>
        <dbReference type="EMBL" id="KAG9250037.1"/>
    </source>
</evidence>
<gene>
    <name evidence="6" type="ORF">F5Z01DRAFT_667445</name>
</gene>
<proteinExistence type="predicted"/>
<dbReference type="InterPro" id="IPR018004">
    <property type="entry name" value="KilA/APSES_HTH"/>
</dbReference>
<evidence type="ECO:0000256" key="2">
    <source>
        <dbReference type="ARBA" id="ARBA00022969"/>
    </source>
</evidence>
<keyword evidence="2" id="KW-0749">Sporulation</keyword>
<dbReference type="InterPro" id="IPR037548">
    <property type="entry name" value="Bqt4"/>
</dbReference>
<feature type="domain" description="HTH APSES-type" evidence="5">
    <location>
        <begin position="60"/>
        <end position="170"/>
    </location>
</feature>
<dbReference type="EMBL" id="MU251284">
    <property type="protein sequence ID" value="KAG9250037.1"/>
    <property type="molecule type" value="Genomic_DNA"/>
</dbReference>
<reference evidence="6" key="1">
    <citation type="journal article" date="2021" name="IMA Fungus">
        <title>Genomic characterization of three marine fungi, including Emericellopsis atlantica sp. nov. with signatures of a generalist lifestyle and marine biomass degradation.</title>
        <authorList>
            <person name="Hagestad O.C."/>
            <person name="Hou L."/>
            <person name="Andersen J.H."/>
            <person name="Hansen E.H."/>
            <person name="Altermark B."/>
            <person name="Li C."/>
            <person name="Kuhnert E."/>
            <person name="Cox R.J."/>
            <person name="Crous P.W."/>
            <person name="Spatafora J.W."/>
            <person name="Lail K."/>
            <person name="Amirebrahimi M."/>
            <person name="Lipzen A."/>
            <person name="Pangilinan J."/>
            <person name="Andreopoulos W."/>
            <person name="Hayes R.D."/>
            <person name="Ng V."/>
            <person name="Grigoriev I.V."/>
            <person name="Jackson S.A."/>
            <person name="Sutton T.D.S."/>
            <person name="Dobson A.D.W."/>
            <person name="Rama T."/>
        </authorList>
    </citation>
    <scope>NUCLEOTIDE SEQUENCE</scope>
    <source>
        <strain evidence="6">TS7</strain>
    </source>
</reference>
<dbReference type="SMART" id="SM01252">
    <property type="entry name" value="KilA-N"/>
    <property type="match status" value="1"/>
</dbReference>
<dbReference type="RefSeq" id="XP_046113961.1">
    <property type="nucleotide sequence ID" value="XM_046264278.1"/>
</dbReference>
<dbReference type="OrthoDB" id="5346159at2759"/>
<dbReference type="GO" id="GO:0044820">
    <property type="term" value="P:mitotic telomere tethering at nuclear periphery"/>
    <property type="evidence" value="ECO:0007669"/>
    <property type="project" value="TreeGrafter"/>
</dbReference>
<evidence type="ECO:0000313" key="7">
    <source>
        <dbReference type="Proteomes" id="UP000887229"/>
    </source>
</evidence>
<sequence>MSPAARTLPAKSNPLLTDAQHQVSHSELISRRRFASAVLMAKLRTGSDKKDGCVTADYVHMPVPLPRGIVSDLIRSNPSPSCYFLLRRTSDSYISAIGLFKATFPYAKVADEEAERAYIKSLPSTSPDETDGAPWIPEEQALELAAEYNITPWIQAFLDETPIHPNIGPVLGPVASSGPLRSKHSLEPPIPPSRSSRMRRLESPPDSHVEEPSEAGDSS</sequence>